<evidence type="ECO:0000313" key="4">
    <source>
        <dbReference type="Proteomes" id="UP000191933"/>
    </source>
</evidence>
<dbReference type="AlphaFoldDB" id="A0A9W5B605"/>
<name>A0A9W5B605_9HYPH</name>
<dbReference type="Proteomes" id="UP000191933">
    <property type="component" value="Unassembled WGS sequence"/>
</dbReference>
<proteinExistence type="predicted"/>
<accession>A0A9W5B605</accession>
<evidence type="ECO:0000256" key="1">
    <source>
        <dbReference type="SAM" id="Phobius"/>
    </source>
</evidence>
<dbReference type="Pfam" id="PF10099">
    <property type="entry name" value="RskA_C"/>
    <property type="match status" value="1"/>
</dbReference>
<sequence>MHGMIYDRKDIPNLADEYVLGLTEGTAAAEIEDAMERDTELKAAIAASRERFLPLDTAITPATVNESLWHRIESGLTSQPATGYMSVSTLANDNNSKGWKIAALSSIAAALLLAIGLGYSLIHKAEPLVVAVLINEAGDIQAVVEDFGDERAMIRILADFAVPNDKTIEVWTLPSREIGPVSLGLLKGVRSARLDGPALPTPRDNQLYEITLEQAGGSPTGRPTGPILAKGLAKFPR</sequence>
<organism evidence="3 4">
    <name type="scientific">Agrobacterium genomosp. 2 str. CFBP 5494</name>
    <dbReference type="NCBI Taxonomy" id="1183436"/>
    <lineage>
        <taxon>Bacteria</taxon>
        <taxon>Pseudomonadati</taxon>
        <taxon>Pseudomonadota</taxon>
        <taxon>Alphaproteobacteria</taxon>
        <taxon>Hyphomicrobiales</taxon>
        <taxon>Rhizobiaceae</taxon>
        <taxon>Rhizobium/Agrobacterium group</taxon>
        <taxon>Agrobacterium</taxon>
        <taxon>Agrobacterium tumefaciens complex</taxon>
    </lineage>
</organism>
<protein>
    <recommendedName>
        <fullName evidence="2">Anti-sigma K factor RskA C-terminal domain-containing protein</fullName>
    </recommendedName>
</protein>
<evidence type="ECO:0000259" key="2">
    <source>
        <dbReference type="Pfam" id="PF10099"/>
    </source>
</evidence>
<dbReference type="InterPro" id="IPR018764">
    <property type="entry name" value="RskA_C"/>
</dbReference>
<gene>
    <name evidence="3" type="ORF">AGR2A_Lc90053</name>
</gene>
<feature type="domain" description="Anti-sigma K factor RskA C-terminal" evidence="2">
    <location>
        <begin position="105"/>
        <end position="227"/>
    </location>
</feature>
<keyword evidence="1" id="KW-0812">Transmembrane</keyword>
<evidence type="ECO:0000313" key="3">
    <source>
        <dbReference type="EMBL" id="CUX00575.1"/>
    </source>
</evidence>
<comment type="caution">
    <text evidence="3">The sequence shown here is derived from an EMBL/GenBank/DDBJ whole genome shotgun (WGS) entry which is preliminary data.</text>
</comment>
<keyword evidence="1" id="KW-0472">Membrane</keyword>
<dbReference type="EMBL" id="FBVY01000038">
    <property type="protein sequence ID" value="CUX00575.1"/>
    <property type="molecule type" value="Genomic_DNA"/>
</dbReference>
<keyword evidence="4" id="KW-1185">Reference proteome</keyword>
<reference evidence="3 4" key="1">
    <citation type="submission" date="2016-01" db="EMBL/GenBank/DDBJ databases">
        <authorList>
            <person name="Regsiter A."/>
            <person name="william w."/>
        </authorList>
    </citation>
    <scope>NUCLEOTIDE SEQUENCE [LARGE SCALE GENOMIC DNA]</scope>
    <source>
        <strain evidence="3 4">CFBP 5494</strain>
    </source>
</reference>
<dbReference type="GO" id="GO:0005886">
    <property type="term" value="C:plasma membrane"/>
    <property type="evidence" value="ECO:0007669"/>
    <property type="project" value="InterPro"/>
</dbReference>
<feature type="transmembrane region" description="Helical" evidence="1">
    <location>
        <begin position="101"/>
        <end position="122"/>
    </location>
</feature>
<keyword evidence="1" id="KW-1133">Transmembrane helix</keyword>